<dbReference type="AlphaFoldDB" id="A0A5J9U7T3"/>
<reference evidence="1 2" key="1">
    <citation type="journal article" date="2019" name="Sci. Rep.">
        <title>A high-quality genome of Eragrostis curvula grass provides insights into Poaceae evolution and supports new strategies to enhance forage quality.</title>
        <authorList>
            <person name="Carballo J."/>
            <person name="Santos B.A.C.M."/>
            <person name="Zappacosta D."/>
            <person name="Garbus I."/>
            <person name="Selva J.P."/>
            <person name="Gallo C.A."/>
            <person name="Diaz A."/>
            <person name="Albertini E."/>
            <person name="Caccamo M."/>
            <person name="Echenique V."/>
        </authorList>
    </citation>
    <scope>NUCLEOTIDE SEQUENCE [LARGE SCALE GENOMIC DNA]</scope>
    <source>
        <strain evidence="2">cv. Victoria</strain>
        <tissue evidence="1">Leaf</tissue>
    </source>
</reference>
<sequence length="83" mass="9038">MDGEKVLGYSTIGVRDPPERLCGFLKPCVLPPWLASCQIPSAGTSTEGALSSNKGNFRSKTLSETLYFHKHLMSKHTADEIGE</sequence>
<name>A0A5J9U7T3_9POAL</name>
<organism evidence="1 2">
    <name type="scientific">Eragrostis curvula</name>
    <name type="common">weeping love grass</name>
    <dbReference type="NCBI Taxonomy" id="38414"/>
    <lineage>
        <taxon>Eukaryota</taxon>
        <taxon>Viridiplantae</taxon>
        <taxon>Streptophyta</taxon>
        <taxon>Embryophyta</taxon>
        <taxon>Tracheophyta</taxon>
        <taxon>Spermatophyta</taxon>
        <taxon>Magnoliopsida</taxon>
        <taxon>Liliopsida</taxon>
        <taxon>Poales</taxon>
        <taxon>Poaceae</taxon>
        <taxon>PACMAD clade</taxon>
        <taxon>Chloridoideae</taxon>
        <taxon>Eragrostideae</taxon>
        <taxon>Eragrostidinae</taxon>
        <taxon>Eragrostis</taxon>
    </lineage>
</organism>
<keyword evidence="2" id="KW-1185">Reference proteome</keyword>
<accession>A0A5J9U7T3</accession>
<dbReference type="Proteomes" id="UP000324897">
    <property type="component" value="Chromosome 7"/>
</dbReference>
<proteinExistence type="predicted"/>
<dbReference type="Gramene" id="TVU19769">
    <property type="protein sequence ID" value="TVU19769"/>
    <property type="gene ID" value="EJB05_35940"/>
</dbReference>
<dbReference type="EMBL" id="RWGY01000029">
    <property type="protein sequence ID" value="TVU19769.1"/>
    <property type="molecule type" value="Genomic_DNA"/>
</dbReference>
<feature type="non-terminal residue" evidence="1">
    <location>
        <position position="1"/>
    </location>
</feature>
<evidence type="ECO:0000313" key="1">
    <source>
        <dbReference type="EMBL" id="TVU19769.1"/>
    </source>
</evidence>
<comment type="caution">
    <text evidence="1">The sequence shown here is derived from an EMBL/GenBank/DDBJ whole genome shotgun (WGS) entry which is preliminary data.</text>
</comment>
<gene>
    <name evidence="1" type="ORF">EJB05_35940</name>
</gene>
<evidence type="ECO:0000313" key="2">
    <source>
        <dbReference type="Proteomes" id="UP000324897"/>
    </source>
</evidence>
<dbReference type="OrthoDB" id="645192at2759"/>
<protein>
    <submittedName>
        <fullName evidence="1">Uncharacterized protein</fullName>
    </submittedName>
</protein>